<dbReference type="Pfam" id="PF01497">
    <property type="entry name" value="Peripla_BP_2"/>
    <property type="match status" value="1"/>
</dbReference>
<comment type="subcellular location">
    <subcellularLocation>
        <location evidence="1">Cell envelope</location>
    </subcellularLocation>
</comment>
<evidence type="ECO:0000259" key="6">
    <source>
        <dbReference type="PROSITE" id="PS50983"/>
    </source>
</evidence>
<gene>
    <name evidence="7" type="ordered locus">Deima_0671</name>
</gene>
<keyword evidence="8" id="KW-1185">Reference proteome</keyword>
<protein>
    <submittedName>
        <fullName evidence="7">ABC-type transporter, periplasmic subunit</fullName>
    </submittedName>
</protein>
<dbReference type="eggNOG" id="COG0614">
    <property type="taxonomic scope" value="Bacteria"/>
</dbReference>
<reference evidence="7 8" key="1">
    <citation type="journal article" date="2011" name="Stand. Genomic Sci.">
        <title>Complete genome sequence of Deinococcus maricopensis type strain (LB-34).</title>
        <authorList>
            <person name="Pukall R."/>
            <person name="Zeytun A."/>
            <person name="Lucas S."/>
            <person name="Lapidus A."/>
            <person name="Hammon N."/>
            <person name="Deshpande S."/>
            <person name="Nolan M."/>
            <person name="Cheng J.F."/>
            <person name="Pitluck S."/>
            <person name="Liolios K."/>
            <person name="Pagani I."/>
            <person name="Mikhailova N."/>
            <person name="Ivanova N."/>
            <person name="Mavromatis K."/>
            <person name="Pati A."/>
            <person name="Tapia R."/>
            <person name="Han C."/>
            <person name="Goodwin L."/>
            <person name="Chen A."/>
            <person name="Palaniappan K."/>
            <person name="Land M."/>
            <person name="Hauser L."/>
            <person name="Chang Y.J."/>
            <person name="Jeffries C.D."/>
            <person name="Brambilla E.M."/>
            <person name="Rohde M."/>
            <person name="Goker M."/>
            <person name="Detter J.C."/>
            <person name="Woyke T."/>
            <person name="Bristow J."/>
            <person name="Eisen J.A."/>
            <person name="Markowitz V."/>
            <person name="Hugenholtz P."/>
            <person name="Kyrpides N.C."/>
            <person name="Klenk H.P."/>
        </authorList>
    </citation>
    <scope>NUCLEOTIDE SEQUENCE [LARGE SCALE GENOMIC DNA]</scope>
    <source>
        <strain evidence="8">DSM 21211 / LMG 22137 / NRRL B-23946 / LB-34</strain>
    </source>
</reference>
<name>E8U5I9_DEIML</name>
<keyword evidence="4 5" id="KW-0732">Signal</keyword>
<dbReference type="KEGG" id="dmr:Deima_0671"/>
<dbReference type="InterPro" id="IPR051313">
    <property type="entry name" value="Bact_iron-sidero_bind"/>
</dbReference>
<dbReference type="PANTHER" id="PTHR30532">
    <property type="entry name" value="IRON III DICITRATE-BINDING PERIPLASMIC PROTEIN"/>
    <property type="match status" value="1"/>
</dbReference>
<dbReference type="EMBL" id="CP002454">
    <property type="protein sequence ID" value="ADV66328.1"/>
    <property type="molecule type" value="Genomic_DNA"/>
</dbReference>
<dbReference type="InterPro" id="IPR002491">
    <property type="entry name" value="ABC_transptr_periplasmic_BD"/>
</dbReference>
<dbReference type="PANTHER" id="PTHR30532:SF25">
    <property type="entry name" value="IRON(III) DICITRATE-BINDING PERIPLASMIC PROTEIN"/>
    <property type="match status" value="1"/>
</dbReference>
<organism evidence="7 8">
    <name type="scientific">Deinococcus maricopensis (strain DSM 21211 / LMG 22137 / NRRL B-23946 / LB-34)</name>
    <dbReference type="NCBI Taxonomy" id="709986"/>
    <lineage>
        <taxon>Bacteria</taxon>
        <taxon>Thermotogati</taxon>
        <taxon>Deinococcota</taxon>
        <taxon>Deinococci</taxon>
        <taxon>Deinococcales</taxon>
        <taxon>Deinococcaceae</taxon>
        <taxon>Deinococcus</taxon>
    </lineage>
</organism>
<dbReference type="GO" id="GO:1901678">
    <property type="term" value="P:iron coordination entity transport"/>
    <property type="evidence" value="ECO:0007669"/>
    <property type="project" value="UniProtKB-ARBA"/>
</dbReference>
<evidence type="ECO:0000313" key="7">
    <source>
        <dbReference type="EMBL" id="ADV66328.1"/>
    </source>
</evidence>
<reference evidence="8" key="2">
    <citation type="submission" date="2011-01" db="EMBL/GenBank/DDBJ databases">
        <title>The complete genome of Deinococcus maricopensis DSM 21211.</title>
        <authorList>
            <consortium name="US DOE Joint Genome Institute (JGI-PGF)"/>
            <person name="Lucas S."/>
            <person name="Copeland A."/>
            <person name="Lapidus A."/>
            <person name="Goodwin L."/>
            <person name="Pitluck S."/>
            <person name="Kyrpides N."/>
            <person name="Mavromatis K."/>
            <person name="Pagani I."/>
            <person name="Ivanova N."/>
            <person name="Ovchinnikova G."/>
            <person name="Zeytun A."/>
            <person name="Detter J.C."/>
            <person name="Han C."/>
            <person name="Land M."/>
            <person name="Hauser L."/>
            <person name="Markowitz V."/>
            <person name="Cheng J.-F."/>
            <person name="Hugenholtz P."/>
            <person name="Woyke T."/>
            <person name="Wu D."/>
            <person name="Pukall R."/>
            <person name="Gehrich-Schroeter G."/>
            <person name="Brambilla E."/>
            <person name="Klenk H.-P."/>
            <person name="Eisen J.A."/>
        </authorList>
    </citation>
    <scope>NUCLEOTIDE SEQUENCE [LARGE SCALE GENOMIC DNA]</scope>
    <source>
        <strain evidence="8">DSM 21211 / LMG 22137 / NRRL B-23946 / LB-34</strain>
    </source>
</reference>
<feature type="chain" id="PRO_5003228388" evidence="5">
    <location>
        <begin position="19"/>
        <end position="297"/>
    </location>
</feature>
<feature type="domain" description="Fe/B12 periplasmic-binding" evidence="6">
    <location>
        <begin position="43"/>
        <end position="297"/>
    </location>
</feature>
<dbReference type="PROSITE" id="PS50983">
    <property type="entry name" value="FE_B12_PBP"/>
    <property type="match status" value="1"/>
</dbReference>
<dbReference type="RefSeq" id="WP_013555833.1">
    <property type="nucleotide sequence ID" value="NC_014958.1"/>
</dbReference>
<comment type="similarity">
    <text evidence="2">Belongs to the bacterial solute-binding protein 8 family.</text>
</comment>
<feature type="signal peptide" evidence="5">
    <location>
        <begin position="1"/>
        <end position="18"/>
    </location>
</feature>
<evidence type="ECO:0000313" key="8">
    <source>
        <dbReference type="Proteomes" id="UP000008635"/>
    </source>
</evidence>
<dbReference type="STRING" id="709986.Deima_0671"/>
<proteinExistence type="inferred from homology"/>
<evidence type="ECO:0000256" key="2">
    <source>
        <dbReference type="ARBA" id="ARBA00008814"/>
    </source>
</evidence>
<evidence type="ECO:0000256" key="5">
    <source>
        <dbReference type="SAM" id="SignalP"/>
    </source>
</evidence>
<evidence type="ECO:0000256" key="1">
    <source>
        <dbReference type="ARBA" id="ARBA00004196"/>
    </source>
</evidence>
<dbReference type="HOGENOM" id="CLU_038034_0_2_0"/>
<dbReference type="OrthoDB" id="9793175at2"/>
<dbReference type="GO" id="GO:0030288">
    <property type="term" value="C:outer membrane-bounded periplasmic space"/>
    <property type="evidence" value="ECO:0007669"/>
    <property type="project" value="TreeGrafter"/>
</dbReference>
<dbReference type="Proteomes" id="UP000008635">
    <property type="component" value="Chromosome"/>
</dbReference>
<sequence precursor="true">MKRLLPLLLTAALGTAAAQDTSCTGRTVKHAMGTTCVPNSPKRVIVLDTGELDSVLALGVKPVGAVTALGSGFPTYLKGRTDGVADVGTIQQPSLERILALKPDLILSSKLRHGNLYAQLSRIAPTVMAETVGVVWKDNLKLDARALGREAQANKLLSTYYARLKKLQVRVDRKRTTISVLRFVPGQVRLMQRANFIGTILDDAGLLRPATQRKDTFSDVISAEGLPAADGSVLFYSTYGPADATDQRAFLSSPLWARLNAVRNKRAFAVNDDHWFLGIGILAANRVLDDLEQYLGN</sequence>
<dbReference type="CDD" id="cd01146">
    <property type="entry name" value="FhuD"/>
    <property type="match status" value="1"/>
</dbReference>
<dbReference type="Gene3D" id="3.40.50.1980">
    <property type="entry name" value="Nitrogenase molybdenum iron protein domain"/>
    <property type="match status" value="2"/>
</dbReference>
<keyword evidence="3" id="KW-0813">Transport</keyword>
<evidence type="ECO:0000256" key="3">
    <source>
        <dbReference type="ARBA" id="ARBA00022448"/>
    </source>
</evidence>
<accession>E8U5I9</accession>
<dbReference type="AlphaFoldDB" id="E8U5I9"/>
<evidence type="ECO:0000256" key="4">
    <source>
        <dbReference type="ARBA" id="ARBA00022729"/>
    </source>
</evidence>
<dbReference type="SUPFAM" id="SSF53807">
    <property type="entry name" value="Helical backbone' metal receptor"/>
    <property type="match status" value="1"/>
</dbReference>